<comment type="similarity">
    <text evidence="1">Belongs to the sigma-70 factor family. ECF subfamily.</text>
</comment>
<evidence type="ECO:0000259" key="5">
    <source>
        <dbReference type="Pfam" id="PF08281"/>
    </source>
</evidence>
<dbReference type="Pfam" id="PF08281">
    <property type="entry name" value="Sigma70_r4_2"/>
    <property type="match status" value="1"/>
</dbReference>
<sequence>MNKAEPCPDNLLLNPAAPSTSLQKVRQTRLIEQLYHSCWSSLCTRLRKLYGNGPPDPQDIAQDAFTKLSQMDSLQHVQNPKAFLYKVAINLGLRSISHVIKTREFLAEQLDDPDVAMHNISPESQLLQQQQLQALQQAMTALTDKQRDILIRCRIQGQTYADIATQTGWSLADISRQLNSALAHLASSQQQD</sequence>
<dbReference type="SUPFAM" id="SSF88659">
    <property type="entry name" value="Sigma3 and sigma4 domains of RNA polymerase sigma factors"/>
    <property type="match status" value="1"/>
</dbReference>
<organism evidence="6 7">
    <name type="scientific">Bowmanella denitrificans</name>
    <dbReference type="NCBI Taxonomy" id="366582"/>
    <lineage>
        <taxon>Bacteria</taxon>
        <taxon>Pseudomonadati</taxon>
        <taxon>Pseudomonadota</taxon>
        <taxon>Gammaproteobacteria</taxon>
        <taxon>Alteromonadales</taxon>
        <taxon>Alteromonadaceae</taxon>
        <taxon>Bowmanella</taxon>
    </lineage>
</organism>
<dbReference type="InterPro" id="IPR013249">
    <property type="entry name" value="RNA_pol_sigma70_r4_t2"/>
</dbReference>
<evidence type="ECO:0000256" key="3">
    <source>
        <dbReference type="ARBA" id="ARBA00023082"/>
    </source>
</evidence>
<comment type="caution">
    <text evidence="6">The sequence shown here is derived from an EMBL/GenBank/DDBJ whole genome shotgun (WGS) entry which is preliminary data.</text>
</comment>
<protein>
    <recommendedName>
        <fullName evidence="5">RNA polymerase sigma factor 70 region 4 type 2 domain-containing protein</fullName>
    </recommendedName>
</protein>
<feature type="domain" description="RNA polymerase sigma factor 70 region 4 type 2" evidence="5">
    <location>
        <begin position="133"/>
        <end position="185"/>
    </location>
</feature>
<evidence type="ECO:0000313" key="6">
    <source>
        <dbReference type="EMBL" id="GAA0359904.1"/>
    </source>
</evidence>
<dbReference type="SUPFAM" id="SSF88946">
    <property type="entry name" value="Sigma2 domain of RNA polymerase sigma factors"/>
    <property type="match status" value="1"/>
</dbReference>
<dbReference type="Gene3D" id="1.10.1740.10">
    <property type="match status" value="1"/>
</dbReference>
<proteinExistence type="inferred from homology"/>
<dbReference type="EMBL" id="BAAAEI010000014">
    <property type="protein sequence ID" value="GAA0359904.1"/>
    <property type="molecule type" value="Genomic_DNA"/>
</dbReference>
<dbReference type="InterPro" id="IPR013325">
    <property type="entry name" value="RNA_pol_sigma_r2"/>
</dbReference>
<keyword evidence="2" id="KW-0805">Transcription regulation</keyword>
<evidence type="ECO:0000256" key="1">
    <source>
        <dbReference type="ARBA" id="ARBA00010641"/>
    </source>
</evidence>
<name>A0ABN0XBA8_9ALTE</name>
<dbReference type="InterPro" id="IPR036388">
    <property type="entry name" value="WH-like_DNA-bd_sf"/>
</dbReference>
<dbReference type="PANTHER" id="PTHR43133">
    <property type="entry name" value="RNA POLYMERASE ECF-TYPE SIGMA FACTO"/>
    <property type="match status" value="1"/>
</dbReference>
<dbReference type="InterPro" id="IPR014284">
    <property type="entry name" value="RNA_pol_sigma-70_dom"/>
</dbReference>
<dbReference type="Gene3D" id="1.10.10.10">
    <property type="entry name" value="Winged helix-like DNA-binding domain superfamily/Winged helix DNA-binding domain"/>
    <property type="match status" value="1"/>
</dbReference>
<dbReference type="InterPro" id="IPR013324">
    <property type="entry name" value="RNA_pol_sigma_r3/r4-like"/>
</dbReference>
<accession>A0ABN0XBA8</accession>
<keyword evidence="3" id="KW-0731">Sigma factor</keyword>
<dbReference type="RefSeq" id="WP_343845304.1">
    <property type="nucleotide sequence ID" value="NZ_BAAAEI010000014.1"/>
</dbReference>
<keyword evidence="7" id="KW-1185">Reference proteome</keyword>
<keyword evidence="4" id="KW-0804">Transcription</keyword>
<dbReference type="NCBIfam" id="TIGR02937">
    <property type="entry name" value="sigma70-ECF"/>
    <property type="match status" value="1"/>
</dbReference>
<evidence type="ECO:0000256" key="4">
    <source>
        <dbReference type="ARBA" id="ARBA00023163"/>
    </source>
</evidence>
<evidence type="ECO:0000313" key="7">
    <source>
        <dbReference type="Proteomes" id="UP001501757"/>
    </source>
</evidence>
<dbReference type="InterPro" id="IPR039425">
    <property type="entry name" value="RNA_pol_sigma-70-like"/>
</dbReference>
<dbReference type="PANTHER" id="PTHR43133:SF63">
    <property type="entry name" value="RNA POLYMERASE SIGMA FACTOR FECI-RELATED"/>
    <property type="match status" value="1"/>
</dbReference>
<evidence type="ECO:0000256" key="2">
    <source>
        <dbReference type="ARBA" id="ARBA00023015"/>
    </source>
</evidence>
<gene>
    <name evidence="6" type="ORF">GCM10009092_25130</name>
</gene>
<reference evidence="6 7" key="1">
    <citation type="journal article" date="2019" name="Int. J. Syst. Evol. Microbiol.">
        <title>The Global Catalogue of Microorganisms (GCM) 10K type strain sequencing project: providing services to taxonomists for standard genome sequencing and annotation.</title>
        <authorList>
            <consortium name="The Broad Institute Genomics Platform"/>
            <consortium name="The Broad Institute Genome Sequencing Center for Infectious Disease"/>
            <person name="Wu L."/>
            <person name="Ma J."/>
        </authorList>
    </citation>
    <scope>NUCLEOTIDE SEQUENCE [LARGE SCALE GENOMIC DNA]</scope>
    <source>
        <strain evidence="6 7">JCM 13378</strain>
    </source>
</reference>
<dbReference type="Proteomes" id="UP001501757">
    <property type="component" value="Unassembled WGS sequence"/>
</dbReference>